<feature type="region of interest" description="Disordered" evidence="1">
    <location>
        <begin position="186"/>
        <end position="280"/>
    </location>
</feature>
<organism evidence="2 3">
    <name type="scientific">Sphagnum jensenii</name>
    <dbReference type="NCBI Taxonomy" id="128206"/>
    <lineage>
        <taxon>Eukaryota</taxon>
        <taxon>Viridiplantae</taxon>
        <taxon>Streptophyta</taxon>
        <taxon>Embryophyta</taxon>
        <taxon>Bryophyta</taxon>
        <taxon>Sphagnophytina</taxon>
        <taxon>Sphagnopsida</taxon>
        <taxon>Sphagnales</taxon>
        <taxon>Sphagnaceae</taxon>
        <taxon>Sphagnum</taxon>
    </lineage>
</organism>
<evidence type="ECO:0000313" key="3">
    <source>
        <dbReference type="Proteomes" id="UP001497444"/>
    </source>
</evidence>
<proteinExistence type="predicted"/>
<keyword evidence="3" id="KW-1185">Reference proteome</keyword>
<accession>A0ABP0WSJ5</accession>
<feature type="compositionally biased region" description="Basic and acidic residues" evidence="1">
    <location>
        <begin position="29"/>
        <end position="41"/>
    </location>
</feature>
<feature type="compositionally biased region" description="Basic residues" evidence="1">
    <location>
        <begin position="265"/>
        <end position="280"/>
    </location>
</feature>
<feature type="compositionally biased region" description="Gly residues" evidence="1">
    <location>
        <begin position="1"/>
        <end position="13"/>
    </location>
</feature>
<evidence type="ECO:0000256" key="1">
    <source>
        <dbReference type="SAM" id="MobiDB-lite"/>
    </source>
</evidence>
<feature type="region of interest" description="Disordered" evidence="1">
    <location>
        <begin position="1"/>
        <end position="41"/>
    </location>
</feature>
<name>A0ABP0WSJ5_9BRYO</name>
<feature type="compositionally biased region" description="Polar residues" evidence="1">
    <location>
        <begin position="205"/>
        <end position="225"/>
    </location>
</feature>
<gene>
    <name evidence="2" type="ORF">CSSPJE1EN1_LOCUS15277</name>
</gene>
<reference evidence="2" key="1">
    <citation type="submission" date="2024-02" db="EMBL/GenBank/DDBJ databases">
        <authorList>
            <consortium name="ELIXIR-Norway"/>
            <consortium name="Elixir Norway"/>
        </authorList>
    </citation>
    <scope>NUCLEOTIDE SEQUENCE</scope>
</reference>
<sequence>MAGTSGGGFGSRGGDNNEERTLEKKRRKDERDAIRKEKLDLKKKEEERKKLPLITLAEEGIPTELAYTGAKSTIRHIVSTNFARGVEWGTLSKAEQKRVINQLKAARQLKEIIEQLAKAKKARELGRSDRDLKALEVKLAECQSVVDEVGDPPLKFLKAAERVKLVPPTTHRLGQGGIPGLKAAFASEGESESSQGSSDEEERGPSTTPSATISSGPCSITSRNASFVGGKDKEDREEEEEEEGQGDDDEREEDEQPPPPPENTRKKHSRKKSKRGRKSR</sequence>
<dbReference type="Proteomes" id="UP001497444">
    <property type="component" value="Chromosome 3"/>
</dbReference>
<dbReference type="EMBL" id="OZ020098">
    <property type="protein sequence ID" value="CAK9269799.1"/>
    <property type="molecule type" value="Genomic_DNA"/>
</dbReference>
<evidence type="ECO:0000313" key="2">
    <source>
        <dbReference type="EMBL" id="CAK9269799.1"/>
    </source>
</evidence>
<feature type="compositionally biased region" description="Acidic residues" evidence="1">
    <location>
        <begin position="235"/>
        <end position="256"/>
    </location>
</feature>
<protein>
    <submittedName>
        <fullName evidence="2">Uncharacterized protein</fullName>
    </submittedName>
</protein>